<dbReference type="InterPro" id="IPR050239">
    <property type="entry name" value="Sigma-70_RNA_pol_init_factors"/>
</dbReference>
<dbReference type="InterPro" id="IPR000943">
    <property type="entry name" value="RNA_pol_sigma70"/>
</dbReference>
<dbReference type="Gene3D" id="1.10.601.10">
    <property type="entry name" value="RNA Polymerase Primary Sigma Factor"/>
    <property type="match status" value="1"/>
</dbReference>
<feature type="compositionally biased region" description="Basic and acidic residues" evidence="6">
    <location>
        <begin position="45"/>
        <end position="55"/>
    </location>
</feature>
<keyword evidence="2 5" id="KW-0731">Sigma factor</keyword>
<gene>
    <name evidence="9" type="ORF">KHQ06_24155</name>
</gene>
<dbReference type="InterPro" id="IPR007627">
    <property type="entry name" value="RNA_pol_sigma70_r2"/>
</dbReference>
<dbReference type="Pfam" id="PF04545">
    <property type="entry name" value="Sigma70_r4"/>
    <property type="match status" value="1"/>
</dbReference>
<sequence>MASPRSSSRIAMPPGFLERARMATTAITAANRDLPEWLGGDESEPPVRSRDRSDGKIPLSEDSTRTYLKMIGRVPLLSAEQEVDLAIRIEVGLVAAEKLRESVEGISAIAAARRRDLIFIMHDGTKAKNHLLEANLRLVVSIAKKYTGRNMDLLDLIQEGNMGLVRAVEKFDYQKGFKFSTYATWWIRQAITRAMADQARTIRIPVHAVEVINRLRNIERSLYQDLGREPTVEELAKEMDIEPAKVIELRRLGREPVSLDQMVGDEGETRLCDLIEDSDAVVAVEAASSGLLQEHLHSVLETLTAREAGIMRLRFGLVDGESRTLDDVGKYFGVTRERIRQIESKTMSKLSHPSRSHALQGYLD</sequence>
<dbReference type="PROSITE" id="PS00715">
    <property type="entry name" value="SIGMA70_1"/>
    <property type="match status" value="1"/>
</dbReference>
<dbReference type="PANTHER" id="PTHR30603">
    <property type="entry name" value="RNA POLYMERASE SIGMA FACTOR RPO"/>
    <property type="match status" value="1"/>
</dbReference>
<dbReference type="InterPro" id="IPR014284">
    <property type="entry name" value="RNA_pol_sigma-70_dom"/>
</dbReference>
<dbReference type="Proteomes" id="UP000683310">
    <property type="component" value="Chromosome"/>
</dbReference>
<dbReference type="InterPro" id="IPR013325">
    <property type="entry name" value="RNA_pol_sigma_r2"/>
</dbReference>
<dbReference type="InterPro" id="IPR009042">
    <property type="entry name" value="RNA_pol_sigma70_r1_2"/>
</dbReference>
<organism evidence="9 10">
    <name type="scientific">Nocardia tengchongensis</name>
    <dbReference type="NCBI Taxonomy" id="2055889"/>
    <lineage>
        <taxon>Bacteria</taxon>
        <taxon>Bacillati</taxon>
        <taxon>Actinomycetota</taxon>
        <taxon>Actinomycetes</taxon>
        <taxon>Mycobacteriales</taxon>
        <taxon>Nocardiaceae</taxon>
        <taxon>Nocardia</taxon>
    </lineage>
</organism>
<dbReference type="CDD" id="cd06171">
    <property type="entry name" value="Sigma70_r4"/>
    <property type="match status" value="1"/>
</dbReference>
<keyword evidence="4 5" id="KW-0804">Transcription</keyword>
<keyword evidence="3 5" id="KW-0238">DNA-binding</keyword>
<protein>
    <recommendedName>
        <fullName evidence="5">RNA polymerase sigma factor</fullName>
    </recommendedName>
</protein>
<dbReference type="PROSITE" id="PS00716">
    <property type="entry name" value="SIGMA70_2"/>
    <property type="match status" value="1"/>
</dbReference>
<dbReference type="InterPro" id="IPR007624">
    <property type="entry name" value="RNA_pol_sigma70_r3"/>
</dbReference>
<evidence type="ECO:0000313" key="9">
    <source>
        <dbReference type="EMBL" id="QVI19459.1"/>
    </source>
</evidence>
<proteinExistence type="inferred from homology"/>
<feature type="region of interest" description="Disordered" evidence="6">
    <location>
        <begin position="32"/>
        <end position="60"/>
    </location>
</feature>
<evidence type="ECO:0000256" key="6">
    <source>
        <dbReference type="SAM" id="MobiDB-lite"/>
    </source>
</evidence>
<dbReference type="PRINTS" id="PR00046">
    <property type="entry name" value="SIGMA70FCT"/>
</dbReference>
<evidence type="ECO:0000256" key="2">
    <source>
        <dbReference type="ARBA" id="ARBA00023082"/>
    </source>
</evidence>
<evidence type="ECO:0000256" key="1">
    <source>
        <dbReference type="ARBA" id="ARBA00023015"/>
    </source>
</evidence>
<feature type="domain" description="RNA polymerase sigma-70" evidence="8">
    <location>
        <begin position="324"/>
        <end position="350"/>
    </location>
</feature>
<dbReference type="NCBIfam" id="TIGR02937">
    <property type="entry name" value="sigma70-ECF"/>
    <property type="match status" value="1"/>
</dbReference>
<dbReference type="Pfam" id="PF04542">
    <property type="entry name" value="Sigma70_r2"/>
    <property type="match status" value="1"/>
</dbReference>
<reference evidence="9 10" key="1">
    <citation type="submission" date="2021-04" db="EMBL/GenBank/DDBJ databases">
        <title>Nocardia tengchongensis.</title>
        <authorList>
            <person name="Zhuang k."/>
            <person name="Ran Y."/>
            <person name="Li W."/>
        </authorList>
    </citation>
    <scope>NUCLEOTIDE SEQUENCE [LARGE SCALE GENOMIC DNA]</scope>
    <source>
        <strain evidence="9 10">CFH S0057</strain>
    </source>
</reference>
<dbReference type="EMBL" id="CP074371">
    <property type="protein sequence ID" value="QVI19459.1"/>
    <property type="molecule type" value="Genomic_DNA"/>
</dbReference>
<name>A0ABX8CHL4_9NOCA</name>
<evidence type="ECO:0000256" key="5">
    <source>
        <dbReference type="RuleBase" id="RU362124"/>
    </source>
</evidence>
<dbReference type="Pfam" id="PF00140">
    <property type="entry name" value="Sigma70_r1_2"/>
    <property type="match status" value="1"/>
</dbReference>
<dbReference type="Gene3D" id="1.10.10.10">
    <property type="entry name" value="Winged helix-like DNA-binding domain superfamily/Winged helix DNA-binding domain"/>
    <property type="match status" value="2"/>
</dbReference>
<dbReference type="InterPro" id="IPR007630">
    <property type="entry name" value="RNA_pol_sigma70_r4"/>
</dbReference>
<evidence type="ECO:0000259" key="8">
    <source>
        <dbReference type="PROSITE" id="PS00716"/>
    </source>
</evidence>
<evidence type="ECO:0000256" key="3">
    <source>
        <dbReference type="ARBA" id="ARBA00023125"/>
    </source>
</evidence>
<evidence type="ECO:0000313" key="10">
    <source>
        <dbReference type="Proteomes" id="UP000683310"/>
    </source>
</evidence>
<feature type="domain" description="RNA polymerase sigma-70" evidence="7">
    <location>
        <begin position="155"/>
        <end position="168"/>
    </location>
</feature>
<dbReference type="SUPFAM" id="SSF88659">
    <property type="entry name" value="Sigma3 and sigma4 domains of RNA polymerase sigma factors"/>
    <property type="match status" value="2"/>
</dbReference>
<comment type="similarity">
    <text evidence="5">Belongs to the sigma-70 factor family.</text>
</comment>
<evidence type="ECO:0000259" key="7">
    <source>
        <dbReference type="PROSITE" id="PS00715"/>
    </source>
</evidence>
<dbReference type="InterPro" id="IPR036388">
    <property type="entry name" value="WH-like_DNA-bd_sf"/>
</dbReference>
<dbReference type="PANTHER" id="PTHR30603:SF59">
    <property type="entry name" value="RNA POLYMERASE PRINCIPAL SIGMA FACTOR HRDA"/>
    <property type="match status" value="1"/>
</dbReference>
<dbReference type="SUPFAM" id="SSF88946">
    <property type="entry name" value="Sigma2 domain of RNA polymerase sigma factors"/>
    <property type="match status" value="1"/>
</dbReference>
<keyword evidence="1 5" id="KW-0805">Transcription regulation</keyword>
<dbReference type="RefSeq" id="WP_213555492.1">
    <property type="nucleotide sequence ID" value="NZ_JBHZDI010000213.1"/>
</dbReference>
<evidence type="ECO:0000256" key="4">
    <source>
        <dbReference type="ARBA" id="ARBA00023163"/>
    </source>
</evidence>
<accession>A0ABX8CHL4</accession>
<comment type="function">
    <text evidence="5">Sigma factors are initiation factors that promote the attachment of RNA polymerase to specific initiation sites and are then released.</text>
</comment>
<dbReference type="InterPro" id="IPR013324">
    <property type="entry name" value="RNA_pol_sigma_r3/r4-like"/>
</dbReference>
<dbReference type="Pfam" id="PF04539">
    <property type="entry name" value="Sigma70_r3"/>
    <property type="match status" value="1"/>
</dbReference>
<keyword evidence="10" id="KW-1185">Reference proteome</keyword>